<organism evidence="1 2">
    <name type="scientific">Zosterops borbonicus</name>
    <dbReference type="NCBI Taxonomy" id="364589"/>
    <lineage>
        <taxon>Eukaryota</taxon>
        <taxon>Metazoa</taxon>
        <taxon>Chordata</taxon>
        <taxon>Craniata</taxon>
        <taxon>Vertebrata</taxon>
        <taxon>Euteleostomi</taxon>
        <taxon>Archelosauria</taxon>
        <taxon>Archosauria</taxon>
        <taxon>Dinosauria</taxon>
        <taxon>Saurischia</taxon>
        <taxon>Theropoda</taxon>
        <taxon>Coelurosauria</taxon>
        <taxon>Aves</taxon>
        <taxon>Neognathae</taxon>
        <taxon>Neoaves</taxon>
        <taxon>Telluraves</taxon>
        <taxon>Australaves</taxon>
        <taxon>Passeriformes</taxon>
        <taxon>Sylvioidea</taxon>
        <taxon>Zosteropidae</taxon>
        <taxon>Zosterops</taxon>
    </lineage>
</organism>
<sequence length="73" mass="7906">MPIDMIFSSGVITKMVQNQEFTGDGYGVLTRWKWFGSSSLGGASHTGMMKCVMSPVSFNGPLTEDIPMGVVEE</sequence>
<proteinExistence type="predicted"/>
<dbReference type="Proteomes" id="UP000796761">
    <property type="component" value="Unassembled WGS sequence"/>
</dbReference>
<accession>A0A8K1GBU9</accession>
<reference evidence="1" key="1">
    <citation type="submission" date="2019-04" db="EMBL/GenBank/DDBJ databases">
        <title>Genome assembly of Zosterops borbonicus 15179.</title>
        <authorList>
            <person name="Leroy T."/>
            <person name="Anselmetti Y."/>
            <person name="Tilak M.-K."/>
            <person name="Nabholz B."/>
        </authorList>
    </citation>
    <scope>NUCLEOTIDE SEQUENCE</scope>
    <source>
        <strain evidence="1">HGM_15179</strain>
        <tissue evidence="1">Muscle</tissue>
    </source>
</reference>
<protein>
    <submittedName>
        <fullName evidence="1">Uncharacterized protein</fullName>
    </submittedName>
</protein>
<dbReference type="OrthoDB" id="10556155at2759"/>
<comment type="caution">
    <text evidence="1">The sequence shown here is derived from an EMBL/GenBank/DDBJ whole genome shotgun (WGS) entry which is preliminary data.</text>
</comment>
<keyword evidence="2" id="KW-1185">Reference proteome</keyword>
<evidence type="ECO:0000313" key="1">
    <source>
        <dbReference type="EMBL" id="TRZ15248.1"/>
    </source>
</evidence>
<dbReference type="EMBL" id="SWJQ01000377">
    <property type="protein sequence ID" value="TRZ15248.1"/>
    <property type="molecule type" value="Genomic_DNA"/>
</dbReference>
<name>A0A8K1GBU9_9PASS</name>
<dbReference type="AlphaFoldDB" id="A0A8K1GBU9"/>
<evidence type="ECO:0000313" key="2">
    <source>
        <dbReference type="Proteomes" id="UP000796761"/>
    </source>
</evidence>
<gene>
    <name evidence="1" type="ORF">HGM15179_011860</name>
</gene>